<accession>A0A3M6T6A2</accession>
<dbReference type="EMBL" id="RCHS01004213">
    <property type="protein sequence ID" value="RMX36829.1"/>
    <property type="molecule type" value="Genomic_DNA"/>
</dbReference>
<keyword evidence="2" id="KW-1185">Reference proteome</keyword>
<dbReference type="AlphaFoldDB" id="A0A3M6T6A2"/>
<proteinExistence type="predicted"/>
<evidence type="ECO:0000313" key="1">
    <source>
        <dbReference type="EMBL" id="RMX36829.1"/>
    </source>
</evidence>
<dbReference type="Proteomes" id="UP000275408">
    <property type="component" value="Unassembled WGS sequence"/>
</dbReference>
<sequence>MAGLCTKSEMFGKSCGAKGQVSGVPYDIQEPIQFTQGSDYGSALSRSMSLTPSSVLVWQSWRDLSRNVAGLGSQGINISDRSQYQSLQMVGEKVRRITHEILGVKGLRHMLKKCAISLYKDEKGMPFMNFKI</sequence>
<feature type="non-terminal residue" evidence="1">
    <location>
        <position position="132"/>
    </location>
</feature>
<comment type="caution">
    <text evidence="1">The sequence shown here is derived from an EMBL/GenBank/DDBJ whole genome shotgun (WGS) entry which is preliminary data.</text>
</comment>
<organism evidence="1 2">
    <name type="scientific">Pocillopora damicornis</name>
    <name type="common">Cauliflower coral</name>
    <name type="synonym">Millepora damicornis</name>
    <dbReference type="NCBI Taxonomy" id="46731"/>
    <lineage>
        <taxon>Eukaryota</taxon>
        <taxon>Metazoa</taxon>
        <taxon>Cnidaria</taxon>
        <taxon>Anthozoa</taxon>
        <taxon>Hexacorallia</taxon>
        <taxon>Scleractinia</taxon>
        <taxon>Astrocoeniina</taxon>
        <taxon>Pocilloporidae</taxon>
        <taxon>Pocillopora</taxon>
    </lineage>
</organism>
<gene>
    <name evidence="1" type="ORF">pdam_00000988</name>
</gene>
<evidence type="ECO:0000313" key="2">
    <source>
        <dbReference type="Proteomes" id="UP000275408"/>
    </source>
</evidence>
<protein>
    <submittedName>
        <fullName evidence="1">Uncharacterized protein</fullName>
    </submittedName>
</protein>
<reference evidence="1 2" key="1">
    <citation type="journal article" date="2018" name="Sci. Rep.">
        <title>Comparative analysis of the Pocillopora damicornis genome highlights role of immune system in coral evolution.</title>
        <authorList>
            <person name="Cunning R."/>
            <person name="Bay R.A."/>
            <person name="Gillette P."/>
            <person name="Baker A.C."/>
            <person name="Traylor-Knowles N."/>
        </authorList>
    </citation>
    <scope>NUCLEOTIDE SEQUENCE [LARGE SCALE GENOMIC DNA]</scope>
    <source>
        <strain evidence="1">RSMAS</strain>
        <tissue evidence="1">Whole animal</tissue>
    </source>
</reference>
<name>A0A3M6T6A2_POCDA</name>